<dbReference type="CDD" id="cd03213">
    <property type="entry name" value="ABCG_EPDR"/>
    <property type="match status" value="1"/>
</dbReference>
<organism evidence="9 10">
    <name type="scientific">Paramuricea clavata</name>
    <name type="common">Red gorgonian</name>
    <name type="synonym">Violescent sea-whip</name>
    <dbReference type="NCBI Taxonomy" id="317549"/>
    <lineage>
        <taxon>Eukaryota</taxon>
        <taxon>Metazoa</taxon>
        <taxon>Cnidaria</taxon>
        <taxon>Anthozoa</taxon>
        <taxon>Octocorallia</taxon>
        <taxon>Malacalcyonacea</taxon>
        <taxon>Plexauridae</taxon>
        <taxon>Paramuricea</taxon>
    </lineage>
</organism>
<dbReference type="InterPro" id="IPR003439">
    <property type="entry name" value="ABC_transporter-like_ATP-bd"/>
</dbReference>
<feature type="non-terminal residue" evidence="9">
    <location>
        <position position="1"/>
    </location>
</feature>
<evidence type="ECO:0000256" key="2">
    <source>
        <dbReference type="ARBA" id="ARBA00005814"/>
    </source>
</evidence>
<dbReference type="AlphaFoldDB" id="A0A7D9ETM7"/>
<dbReference type="OrthoDB" id="66620at2759"/>
<dbReference type="GO" id="GO:0016020">
    <property type="term" value="C:membrane"/>
    <property type="evidence" value="ECO:0007669"/>
    <property type="project" value="UniProtKB-SubCell"/>
</dbReference>
<keyword evidence="5" id="KW-0547">Nucleotide-binding</keyword>
<keyword evidence="10" id="KW-1185">Reference proteome</keyword>
<dbReference type="SUPFAM" id="SSF52540">
    <property type="entry name" value="P-loop containing nucleoside triphosphate hydrolases"/>
    <property type="match status" value="1"/>
</dbReference>
<sequence>IVFDFLVSFERINSLLCTANFRPSTKNPMKTLNYFVDRTRNSQLRKKPTAMHHGILTIPPLDRGVSASFKNGILEFGQTKFVLCHENCCNGEQTKFSRKKNARTIRRCEIYCSATILRRDIGLDPVPVLTTVQRENKGKVVLEGVTGHVRSGEVTAVMGPSGAGKTTFLNTLSGKAYYGNANGKILFNNEVVRGIKQFRSITGFVPQEDTMHRNLTVHEVLYYQALLRLPAGTNKRTINYKIRQTLDILEISHVADSLIGDEETRGISGGQRKRVNIGMELIADPTLLFLDEPTSGLDSTSSLSVLKSLRAVAEEGKLTVLCVIHQPRFEIFNMFHNILLLGPGGKTVYQGNVSDAAQYFSSLGFNTPANVNPADFYMDVIGGSVDIGDEEIDLFEAWKNKSGAVEGRASSSGEEQEFHVSSNSDPEAKRVLPNPLYQFVTFTKREFLLQIRLLKTLLIDVFLVFFAGGVLGALYLEVKLEKFTGLTRMSGMAIGLTAMLAALRCFGNHRTTFWRESAAGVNRVSYFLAVNFAQMPILVMMPLVYLSLLYTLTSPRSYFSAHYTAVFCAQLCCSGLGYAISTIFNPKSSQMASVVVILVMAMLSGFSPTLCKLDDLDFFGPVGYSLSYIRWFVEALFEKEALRYPDVDRPIRDAIAFPDHYTLDGNYSFCLGMIVVMASRASGVNEDTICRGIQSKAKRLYRKKEQTKVDCVGFKATALWIRKIRKSERLQDYFARQEIRWRFNLSKSPWWGGMYERLLKDIKKPFFDQLQVIVIDIKENALAIVIDIEGNVNNRPLTYVESEQEEEKVLTPILWGQNVHTIDESDTDDGEEVAKLHKRMKQKREHAWQRWKMEYLHSLMEHHRVIKGENTCPEVGEMILVVGEERNRAEWKRGKVVELIKGKDNVFFYSRRRVTISGDEDCKSSKL</sequence>
<dbReference type="PANTHER" id="PTHR48041:SF91">
    <property type="entry name" value="ABC TRANSPORTER G FAMILY MEMBER 28"/>
    <property type="match status" value="1"/>
</dbReference>
<dbReference type="InterPro" id="IPR040676">
    <property type="entry name" value="DUF5641"/>
</dbReference>
<gene>
    <name evidence="9" type="ORF">PACLA_8A016533</name>
</gene>
<dbReference type="GO" id="GO:0140359">
    <property type="term" value="F:ABC-type transporter activity"/>
    <property type="evidence" value="ECO:0007669"/>
    <property type="project" value="InterPro"/>
</dbReference>
<dbReference type="GO" id="GO:0005524">
    <property type="term" value="F:ATP binding"/>
    <property type="evidence" value="ECO:0007669"/>
    <property type="project" value="UniProtKB-KW"/>
</dbReference>
<dbReference type="InterPro" id="IPR050352">
    <property type="entry name" value="ABCG_transporters"/>
</dbReference>
<dbReference type="SMART" id="SM00382">
    <property type="entry name" value="AAA"/>
    <property type="match status" value="1"/>
</dbReference>
<keyword evidence="7" id="KW-1133">Transmembrane helix</keyword>
<dbReference type="GO" id="GO:0016887">
    <property type="term" value="F:ATP hydrolysis activity"/>
    <property type="evidence" value="ECO:0007669"/>
    <property type="project" value="InterPro"/>
</dbReference>
<dbReference type="Gene3D" id="3.40.50.300">
    <property type="entry name" value="P-loop containing nucleotide triphosphate hydrolases"/>
    <property type="match status" value="1"/>
</dbReference>
<comment type="caution">
    <text evidence="9">The sequence shown here is derived from an EMBL/GenBank/DDBJ whole genome shotgun (WGS) entry which is preliminary data.</text>
</comment>
<comment type="subcellular location">
    <subcellularLocation>
        <location evidence="1">Membrane</location>
        <topology evidence="1">Multi-pass membrane protein</topology>
    </subcellularLocation>
</comment>
<dbReference type="InterPro" id="IPR003593">
    <property type="entry name" value="AAA+_ATPase"/>
</dbReference>
<dbReference type="InterPro" id="IPR043926">
    <property type="entry name" value="ABCG_dom"/>
</dbReference>
<dbReference type="Proteomes" id="UP001152795">
    <property type="component" value="Unassembled WGS sequence"/>
</dbReference>
<dbReference type="EMBL" id="CACRXK020009346">
    <property type="protein sequence ID" value="CAB4016980.1"/>
    <property type="molecule type" value="Genomic_DNA"/>
</dbReference>
<evidence type="ECO:0000256" key="1">
    <source>
        <dbReference type="ARBA" id="ARBA00004141"/>
    </source>
</evidence>
<proteinExistence type="inferred from homology"/>
<keyword evidence="8" id="KW-0472">Membrane</keyword>
<dbReference type="Pfam" id="PF00005">
    <property type="entry name" value="ABC_tran"/>
    <property type="match status" value="1"/>
</dbReference>
<dbReference type="InterPro" id="IPR017871">
    <property type="entry name" value="ABC_transporter-like_CS"/>
</dbReference>
<reference evidence="9" key="1">
    <citation type="submission" date="2020-04" db="EMBL/GenBank/DDBJ databases">
        <authorList>
            <person name="Alioto T."/>
            <person name="Alioto T."/>
            <person name="Gomez Garrido J."/>
        </authorList>
    </citation>
    <scope>NUCLEOTIDE SEQUENCE</scope>
    <source>
        <strain evidence="9">A484AB</strain>
    </source>
</reference>
<dbReference type="Pfam" id="PF18701">
    <property type="entry name" value="DUF5641"/>
    <property type="match status" value="1"/>
</dbReference>
<protein>
    <submittedName>
        <fullName evidence="9">White-brown complex homolog 30</fullName>
    </submittedName>
</protein>
<evidence type="ECO:0000256" key="4">
    <source>
        <dbReference type="ARBA" id="ARBA00022692"/>
    </source>
</evidence>
<accession>A0A7D9ETM7</accession>
<evidence type="ECO:0000256" key="3">
    <source>
        <dbReference type="ARBA" id="ARBA00022448"/>
    </source>
</evidence>
<evidence type="ECO:0000256" key="6">
    <source>
        <dbReference type="ARBA" id="ARBA00022840"/>
    </source>
</evidence>
<dbReference type="FunFam" id="3.40.50.300:FF:000367">
    <property type="entry name" value="ABC transporter G family member 24"/>
    <property type="match status" value="1"/>
</dbReference>
<comment type="similarity">
    <text evidence="2">Belongs to the ABC transporter superfamily. ABCG family. Eye pigment precursor importer (TC 3.A.1.204) subfamily.</text>
</comment>
<evidence type="ECO:0000313" key="9">
    <source>
        <dbReference type="EMBL" id="CAB4016980.1"/>
    </source>
</evidence>
<dbReference type="GO" id="GO:0003676">
    <property type="term" value="F:nucleic acid binding"/>
    <property type="evidence" value="ECO:0007669"/>
    <property type="project" value="InterPro"/>
</dbReference>
<dbReference type="Pfam" id="PF19055">
    <property type="entry name" value="ABC2_membrane_7"/>
    <property type="match status" value="2"/>
</dbReference>
<dbReference type="InterPro" id="IPR027417">
    <property type="entry name" value="P-loop_NTPase"/>
</dbReference>
<evidence type="ECO:0000256" key="5">
    <source>
        <dbReference type="ARBA" id="ARBA00022741"/>
    </source>
</evidence>
<dbReference type="PANTHER" id="PTHR48041">
    <property type="entry name" value="ABC TRANSPORTER G FAMILY MEMBER 28"/>
    <property type="match status" value="1"/>
</dbReference>
<dbReference type="PROSITE" id="PS00211">
    <property type="entry name" value="ABC_TRANSPORTER_1"/>
    <property type="match status" value="1"/>
</dbReference>
<evidence type="ECO:0000256" key="7">
    <source>
        <dbReference type="ARBA" id="ARBA00022989"/>
    </source>
</evidence>
<evidence type="ECO:0000313" key="10">
    <source>
        <dbReference type="Proteomes" id="UP001152795"/>
    </source>
</evidence>
<dbReference type="Gene3D" id="3.30.420.10">
    <property type="entry name" value="Ribonuclease H-like superfamily/Ribonuclease H"/>
    <property type="match status" value="1"/>
</dbReference>
<name>A0A7D9ETM7_PARCT</name>
<keyword evidence="3" id="KW-0813">Transport</keyword>
<dbReference type="InterPro" id="IPR036397">
    <property type="entry name" value="RNaseH_sf"/>
</dbReference>
<keyword evidence="6" id="KW-0067">ATP-binding</keyword>
<keyword evidence="4" id="KW-0812">Transmembrane</keyword>
<evidence type="ECO:0000256" key="8">
    <source>
        <dbReference type="ARBA" id="ARBA00023136"/>
    </source>
</evidence>
<dbReference type="PROSITE" id="PS50893">
    <property type="entry name" value="ABC_TRANSPORTER_2"/>
    <property type="match status" value="1"/>
</dbReference>